<evidence type="ECO:0000313" key="1">
    <source>
        <dbReference type="EMBL" id="GFD07104.1"/>
    </source>
</evidence>
<protein>
    <submittedName>
        <fullName evidence="1">Uncharacterized protein</fullName>
    </submittedName>
</protein>
<comment type="caution">
    <text evidence="1">The sequence shown here is derived from an EMBL/GenBank/DDBJ whole genome shotgun (WGS) entry which is preliminary data.</text>
</comment>
<dbReference type="AlphaFoldDB" id="A0A699TF14"/>
<gene>
    <name evidence="1" type="ORF">Tci_879073</name>
</gene>
<organism evidence="1">
    <name type="scientific">Tanacetum cinerariifolium</name>
    <name type="common">Dalmatian daisy</name>
    <name type="synonym">Chrysanthemum cinerariifolium</name>
    <dbReference type="NCBI Taxonomy" id="118510"/>
    <lineage>
        <taxon>Eukaryota</taxon>
        <taxon>Viridiplantae</taxon>
        <taxon>Streptophyta</taxon>
        <taxon>Embryophyta</taxon>
        <taxon>Tracheophyta</taxon>
        <taxon>Spermatophyta</taxon>
        <taxon>Magnoliopsida</taxon>
        <taxon>eudicotyledons</taxon>
        <taxon>Gunneridae</taxon>
        <taxon>Pentapetalae</taxon>
        <taxon>asterids</taxon>
        <taxon>campanulids</taxon>
        <taxon>Asterales</taxon>
        <taxon>Asteraceae</taxon>
        <taxon>Asteroideae</taxon>
        <taxon>Anthemideae</taxon>
        <taxon>Anthemidinae</taxon>
        <taxon>Tanacetum</taxon>
    </lineage>
</organism>
<sequence>GVDDGRSSGGGSGWMVCVDWGDVGVVMKGVAWGWQPPWCRGWR</sequence>
<reference evidence="1" key="1">
    <citation type="journal article" date="2019" name="Sci. Rep.">
        <title>Draft genome of Tanacetum cinerariifolium, the natural source of mosquito coil.</title>
        <authorList>
            <person name="Yamashiro T."/>
            <person name="Shiraishi A."/>
            <person name="Satake H."/>
            <person name="Nakayama K."/>
        </authorList>
    </citation>
    <scope>NUCLEOTIDE SEQUENCE</scope>
</reference>
<dbReference type="EMBL" id="BKCJ011229328">
    <property type="protein sequence ID" value="GFD07104.1"/>
    <property type="molecule type" value="Genomic_DNA"/>
</dbReference>
<proteinExistence type="predicted"/>
<feature type="non-terminal residue" evidence="1">
    <location>
        <position position="1"/>
    </location>
</feature>
<name>A0A699TF14_TANCI</name>
<accession>A0A699TF14</accession>